<dbReference type="Pfam" id="PF13524">
    <property type="entry name" value="Glyco_trans_1_2"/>
    <property type="match status" value="1"/>
</dbReference>
<name>A0A6M3MBX3_9ZZZZ</name>
<dbReference type="AlphaFoldDB" id="A0A6M3MBX3"/>
<reference evidence="2" key="1">
    <citation type="submission" date="2020-03" db="EMBL/GenBank/DDBJ databases">
        <title>The deep terrestrial virosphere.</title>
        <authorList>
            <person name="Holmfeldt K."/>
            <person name="Nilsson E."/>
            <person name="Simone D."/>
            <person name="Lopez-Fernandez M."/>
            <person name="Wu X."/>
            <person name="de Brujin I."/>
            <person name="Lundin D."/>
            <person name="Andersson A."/>
            <person name="Bertilsson S."/>
            <person name="Dopson M."/>
        </authorList>
    </citation>
    <scope>NUCLEOTIDE SEQUENCE</scope>
    <source>
        <strain evidence="2">MM171B01090</strain>
    </source>
</reference>
<keyword evidence="2" id="KW-0808">Transferase</keyword>
<accession>A0A6M3MBX3</accession>
<protein>
    <submittedName>
        <fullName evidence="2">Putative glycosyltransferase</fullName>
    </submittedName>
</protein>
<evidence type="ECO:0000313" key="2">
    <source>
        <dbReference type="EMBL" id="QJB02706.1"/>
    </source>
</evidence>
<dbReference type="InterPro" id="IPR055259">
    <property type="entry name" value="YkvP/CgeB_Glyco_trans-like"/>
</dbReference>
<sequence length="335" mass="38242">MVNILWMTRKGEAYVGAPSTRHGFEQAVNQITHSVFAGEEWPLHIPNERLEDTVERLMPDVDWVIDKDLNLHVKKPVDLNVAHFISDLHGKHHYGVTTPGGHIDLLNRVGYRTIFLRYPEIHGTSSPSNVYKYALKPNGYWVPWSFDPKRFHPHRTSRYEATFIGSTNNSVYPLRAQIRAELEKLGETHKVFLAESPRGRTFERRIADHLAGNRYAEVLGQSNMFIFDCSKYRYPLQKFFEGLGSGCLVMATKPGGAEALGLIDGKTYVEINPVNWRDKLHYYLENLGAARKIANSGHKMALKYHTHDVRAKQFVRYLKLGLNSPKQTITGDDVA</sequence>
<dbReference type="GO" id="GO:0016740">
    <property type="term" value="F:transferase activity"/>
    <property type="evidence" value="ECO:0007669"/>
    <property type="project" value="UniProtKB-KW"/>
</dbReference>
<feature type="domain" description="Spore protein YkvP/CgeB glycosyl transferase-like" evidence="1">
    <location>
        <begin position="204"/>
        <end position="315"/>
    </location>
</feature>
<proteinExistence type="predicted"/>
<evidence type="ECO:0000259" key="1">
    <source>
        <dbReference type="Pfam" id="PF13524"/>
    </source>
</evidence>
<dbReference type="EMBL" id="MT143802">
    <property type="protein sequence ID" value="QJB02706.1"/>
    <property type="molecule type" value="Genomic_DNA"/>
</dbReference>
<organism evidence="2">
    <name type="scientific">viral metagenome</name>
    <dbReference type="NCBI Taxonomy" id="1070528"/>
    <lineage>
        <taxon>unclassified sequences</taxon>
        <taxon>metagenomes</taxon>
        <taxon>organismal metagenomes</taxon>
    </lineage>
</organism>
<gene>
    <name evidence="2" type="ORF">MM171B01090_0004</name>
</gene>